<dbReference type="InterPro" id="IPR027385">
    <property type="entry name" value="Beta-barrel_OMP"/>
</dbReference>
<feature type="domain" description="Outer membrane protein beta-barrel" evidence="3">
    <location>
        <begin position="8"/>
        <end position="200"/>
    </location>
</feature>
<dbReference type="Proteomes" id="UP001143545">
    <property type="component" value="Unassembled WGS sequence"/>
</dbReference>
<comment type="caution">
    <text evidence="4">The sequence shown here is derived from an EMBL/GenBank/DDBJ whole genome shotgun (WGS) entry which is preliminary data.</text>
</comment>
<evidence type="ECO:0000313" key="5">
    <source>
        <dbReference type="Proteomes" id="UP001143545"/>
    </source>
</evidence>
<feature type="signal peptide" evidence="2">
    <location>
        <begin position="1"/>
        <end position="20"/>
    </location>
</feature>
<name>A0A9W6EVJ5_9FLAO</name>
<protein>
    <recommendedName>
        <fullName evidence="3">Outer membrane protein beta-barrel domain-containing protein</fullName>
    </recommendedName>
</protein>
<accession>A0A9W6EVJ5</accession>
<evidence type="ECO:0000256" key="1">
    <source>
        <dbReference type="ARBA" id="ARBA00022729"/>
    </source>
</evidence>
<feature type="chain" id="PRO_5040780793" description="Outer membrane protein beta-barrel domain-containing protein" evidence="2">
    <location>
        <begin position="21"/>
        <end position="200"/>
    </location>
</feature>
<evidence type="ECO:0000313" key="4">
    <source>
        <dbReference type="EMBL" id="GLB53001.1"/>
    </source>
</evidence>
<organism evidence="4 5">
    <name type="scientific">Neptunitalea chrysea</name>
    <dbReference type="NCBI Taxonomy" id="1647581"/>
    <lineage>
        <taxon>Bacteria</taxon>
        <taxon>Pseudomonadati</taxon>
        <taxon>Bacteroidota</taxon>
        <taxon>Flavobacteriia</taxon>
        <taxon>Flavobacteriales</taxon>
        <taxon>Flavobacteriaceae</taxon>
        <taxon>Neptunitalea</taxon>
    </lineage>
</organism>
<evidence type="ECO:0000256" key="2">
    <source>
        <dbReference type="SAM" id="SignalP"/>
    </source>
</evidence>
<evidence type="ECO:0000259" key="3">
    <source>
        <dbReference type="Pfam" id="PF13505"/>
    </source>
</evidence>
<proteinExistence type="predicted"/>
<dbReference type="SUPFAM" id="SSF103515">
    <property type="entry name" value="Autotransporter"/>
    <property type="match status" value="1"/>
</dbReference>
<keyword evidence="1 2" id="KW-0732">Signal</keyword>
<sequence>MKKTYFFMLLLLLAIAPVFSQVQFGARFSANFSKYTNYPDYVTMDSKAKFGQGGSFLLIIPVSEKWIIRPEVGTTLLNTEVNWESYGYNSNGNLTGTYKNSYEANEVMLSFDAMVGYKITDKFTVQVGPELLYSLSASAIFDDVIFVADDYEKTNYLGKIGATYTFWDHMFTDVHYATSVVKLSDDTRRHMIELGIGYTF</sequence>
<gene>
    <name evidence="4" type="ORF">NBRC110019_20410</name>
</gene>
<dbReference type="EMBL" id="BRVP01000013">
    <property type="protein sequence ID" value="GLB53001.1"/>
    <property type="molecule type" value="Genomic_DNA"/>
</dbReference>
<dbReference type="Pfam" id="PF13505">
    <property type="entry name" value="OMP_b-brl"/>
    <property type="match status" value="1"/>
</dbReference>
<dbReference type="InterPro" id="IPR036709">
    <property type="entry name" value="Autotransporte_beta_dom_sf"/>
</dbReference>
<keyword evidence="5" id="KW-1185">Reference proteome</keyword>
<reference evidence="4" key="1">
    <citation type="submission" date="2022-07" db="EMBL/GenBank/DDBJ databases">
        <title>Taxonomy of Novel Oxalotrophic and Methylotrophic Bacteria.</title>
        <authorList>
            <person name="Sahin N."/>
            <person name="Tani A."/>
        </authorList>
    </citation>
    <scope>NUCLEOTIDE SEQUENCE</scope>
    <source>
        <strain evidence="4">AM327</strain>
    </source>
</reference>
<dbReference type="AlphaFoldDB" id="A0A9W6EVJ5"/>
<dbReference type="RefSeq" id="WP_281754620.1">
    <property type="nucleotide sequence ID" value="NZ_BRVP01000013.1"/>
</dbReference>